<evidence type="ECO:0000256" key="3">
    <source>
        <dbReference type="ARBA" id="ARBA00022692"/>
    </source>
</evidence>
<feature type="transmembrane region" description="Helical" evidence="7">
    <location>
        <begin position="96"/>
        <end position="117"/>
    </location>
</feature>
<keyword evidence="5 7" id="KW-0472">Membrane</keyword>
<sequence length="664" mass="72462">MSGMGGYASRSRSSLRIPQANARVENDASPADMGVPPLIQTLLASEDDTTSASLPVLSMTVLSIMMLGEFLSSNVSTPFLLFMVKGFGTFDQEPQVAFWTGILVAVFFIAQFLTSLAWATIADTYGRRFVLVLSLLGSAITCGLFGISTSLTQAIMIRSLQGAFAGSVGVARGSVPLITNARNEARAYAILGFCWGFGGILGPIIGGSLESPAEKWPRIFGKVELFMKLPYLLPCVVASLIPFFGALLACFLGPDGQPLETNSNVATEKFPQPFVEELPTSLTPLLLNSRPLTPHGSLRRAIPRKSSRRLRDSAFHPSSLPTNAYRPLSGIGTGTGIAMYRTFTGTSQMSGRETLTGASGRSEWYSNPTDTSALNLGERLVLANENAVNDMSDLWVASAINSDSQLADDTGHEDSEILNLDSLLQSHSYAIADGDSTIQRGRENERRSSTRGRAYSTSRGRTSTSTSRTPYHRLPTHQPSLSSLFIPTQISSLQEPVSDAMTHGHAESTTMGPNLTPILEGRPPFEDEDTSHKAWVEIPLLIIVQYGLLALHTTTHDQVFLSYLITEYDGGGLGLSAADFALLILPLSLSCTTKRHTLASSDATTWNIPVHHIIFDCGIVQDIIRRSWSSWKRTSDGRFDDKHRNTILWIYFYFYFNFYPPESQ</sequence>
<dbReference type="InterPro" id="IPR011701">
    <property type="entry name" value="MFS"/>
</dbReference>
<evidence type="ECO:0000256" key="1">
    <source>
        <dbReference type="ARBA" id="ARBA00004141"/>
    </source>
</evidence>
<dbReference type="InterPro" id="IPR001958">
    <property type="entry name" value="Tet-R_TetA/multi-R_MdtG-like"/>
</dbReference>
<dbReference type="Pfam" id="PF07690">
    <property type="entry name" value="MFS_1"/>
    <property type="match status" value="1"/>
</dbReference>
<evidence type="ECO:0000256" key="6">
    <source>
        <dbReference type="SAM" id="MobiDB-lite"/>
    </source>
</evidence>
<dbReference type="InterPro" id="IPR036259">
    <property type="entry name" value="MFS_trans_sf"/>
</dbReference>
<keyword evidence="3 7" id="KW-0812">Transmembrane</keyword>
<keyword evidence="2" id="KW-0813">Transport</keyword>
<comment type="caution">
    <text evidence="8">The sequence shown here is derived from an EMBL/GenBank/DDBJ whole genome shotgun (WGS) entry which is preliminary data.</text>
</comment>
<dbReference type="PRINTS" id="PR01035">
    <property type="entry name" value="TCRTETA"/>
</dbReference>
<evidence type="ECO:0000256" key="4">
    <source>
        <dbReference type="ARBA" id="ARBA00022989"/>
    </source>
</evidence>
<dbReference type="Gene3D" id="1.20.1250.20">
    <property type="entry name" value="MFS general substrate transporter like domains"/>
    <property type="match status" value="1"/>
</dbReference>
<dbReference type="PANTHER" id="PTHR23504">
    <property type="entry name" value="MAJOR FACILITATOR SUPERFAMILY DOMAIN-CONTAINING PROTEIN 10"/>
    <property type="match status" value="1"/>
</dbReference>
<dbReference type="EMBL" id="JAACJM010000041">
    <property type="protein sequence ID" value="KAF5361313.1"/>
    <property type="molecule type" value="Genomic_DNA"/>
</dbReference>
<comment type="subcellular location">
    <subcellularLocation>
        <location evidence="1">Membrane</location>
        <topology evidence="1">Multi-pass membrane protein</topology>
    </subcellularLocation>
</comment>
<evidence type="ECO:0000256" key="7">
    <source>
        <dbReference type="SAM" id="Phobius"/>
    </source>
</evidence>
<feature type="transmembrane region" description="Helical" evidence="7">
    <location>
        <begin position="187"/>
        <end position="209"/>
    </location>
</feature>
<dbReference type="Proteomes" id="UP000559256">
    <property type="component" value="Unassembled WGS sequence"/>
</dbReference>
<gene>
    <name evidence="8" type="ORF">D9758_010294</name>
</gene>
<feature type="compositionally biased region" description="Low complexity" evidence="6">
    <location>
        <begin position="451"/>
        <end position="469"/>
    </location>
</feature>
<protein>
    <submittedName>
        <fullName evidence="8">Uncharacterized protein</fullName>
    </submittedName>
</protein>
<reference evidence="8 9" key="1">
    <citation type="journal article" date="2020" name="ISME J.">
        <title>Uncovering the hidden diversity of litter-decomposition mechanisms in mushroom-forming fungi.</title>
        <authorList>
            <person name="Floudas D."/>
            <person name="Bentzer J."/>
            <person name="Ahren D."/>
            <person name="Johansson T."/>
            <person name="Persson P."/>
            <person name="Tunlid A."/>
        </authorList>
    </citation>
    <scope>NUCLEOTIDE SEQUENCE [LARGE SCALE GENOMIC DNA]</scope>
    <source>
        <strain evidence="8 9">CBS 291.85</strain>
    </source>
</reference>
<dbReference type="SUPFAM" id="SSF103473">
    <property type="entry name" value="MFS general substrate transporter"/>
    <property type="match status" value="1"/>
</dbReference>
<organism evidence="8 9">
    <name type="scientific">Tetrapyrgos nigripes</name>
    <dbReference type="NCBI Taxonomy" id="182062"/>
    <lineage>
        <taxon>Eukaryota</taxon>
        <taxon>Fungi</taxon>
        <taxon>Dikarya</taxon>
        <taxon>Basidiomycota</taxon>
        <taxon>Agaricomycotina</taxon>
        <taxon>Agaricomycetes</taxon>
        <taxon>Agaricomycetidae</taxon>
        <taxon>Agaricales</taxon>
        <taxon>Marasmiineae</taxon>
        <taxon>Marasmiaceae</taxon>
        <taxon>Tetrapyrgos</taxon>
    </lineage>
</organism>
<dbReference type="AlphaFoldDB" id="A0A8H5LLA2"/>
<proteinExistence type="predicted"/>
<feature type="transmembrane region" description="Helical" evidence="7">
    <location>
        <begin position="129"/>
        <end position="149"/>
    </location>
</feature>
<evidence type="ECO:0000256" key="5">
    <source>
        <dbReference type="ARBA" id="ARBA00023136"/>
    </source>
</evidence>
<evidence type="ECO:0000313" key="8">
    <source>
        <dbReference type="EMBL" id="KAF5361313.1"/>
    </source>
</evidence>
<accession>A0A8H5LLA2</accession>
<dbReference type="GO" id="GO:0022857">
    <property type="term" value="F:transmembrane transporter activity"/>
    <property type="evidence" value="ECO:0007669"/>
    <property type="project" value="InterPro"/>
</dbReference>
<evidence type="ECO:0000313" key="9">
    <source>
        <dbReference type="Proteomes" id="UP000559256"/>
    </source>
</evidence>
<keyword evidence="9" id="KW-1185">Reference proteome</keyword>
<dbReference type="OrthoDB" id="10262656at2759"/>
<feature type="region of interest" description="Disordered" evidence="6">
    <location>
        <begin position="434"/>
        <end position="478"/>
    </location>
</feature>
<name>A0A8H5LLA2_9AGAR</name>
<evidence type="ECO:0000256" key="2">
    <source>
        <dbReference type="ARBA" id="ARBA00022448"/>
    </source>
</evidence>
<feature type="transmembrane region" description="Helical" evidence="7">
    <location>
        <begin position="229"/>
        <end position="252"/>
    </location>
</feature>
<keyword evidence="4 7" id="KW-1133">Transmembrane helix</keyword>
<dbReference type="GO" id="GO:0016020">
    <property type="term" value="C:membrane"/>
    <property type="evidence" value="ECO:0007669"/>
    <property type="project" value="UniProtKB-SubCell"/>
</dbReference>
<dbReference type="PANTHER" id="PTHR23504:SF17">
    <property type="entry name" value="MAJOR FACILITATOR SUPERFAMILY (MFS) PROFILE DOMAIN-CONTAINING PROTEIN"/>
    <property type="match status" value="1"/>
</dbReference>
<feature type="transmembrane region" description="Helical" evidence="7">
    <location>
        <begin position="61"/>
        <end position="84"/>
    </location>
</feature>